<dbReference type="GO" id="GO:0007420">
    <property type="term" value="P:brain development"/>
    <property type="evidence" value="ECO:0007669"/>
    <property type="project" value="InterPro"/>
</dbReference>
<dbReference type="InterPro" id="IPR047161">
    <property type="entry name" value="GIT-like"/>
</dbReference>
<sequence>MAYLVCFRYFGLPVKEDLDGSLESSPKKPSLTVDPVNLISTIASDCVTFPSDNRDYDEVAESPQNKSRTSGSTKRSSDQKSDGSGNILQDNAVVSVDDFLELKEKVLDSETKLTSVQQANTHILRMLTRLQSSVDRIKADNVDLHGEIKKLQDAHTVILTRRQPSPITALSPGVSSSNIPLITRSDSVGHQSTSSSKPPLEPLHIDSGYMLGGMRSGRRHGSLTSPSGHPRGISGLPPCVRVPGAAHRNGSAPPLDYTSGGDTVERNVRIERDWLLDRSMESGEHQQRVPAQHFYEVFPDSLIAETELLTHAIKLLLTDAQDGQLSNRAPDHAHSIALLINRIWSAVPEERRTPQIDACLRRMSDATVILSAKCNAPALSVDETCNAAYAVAKSAKQLLVSAHRP</sequence>
<evidence type="ECO:0000259" key="3">
    <source>
        <dbReference type="Pfam" id="PF16559"/>
    </source>
</evidence>
<protein>
    <submittedName>
        <fullName evidence="4">ARF GTPase-activating protein GIT1</fullName>
    </submittedName>
</protein>
<dbReference type="Gene3D" id="1.20.5.170">
    <property type="match status" value="1"/>
</dbReference>
<dbReference type="GO" id="GO:0036465">
    <property type="term" value="P:synaptic vesicle recycling"/>
    <property type="evidence" value="ECO:0007669"/>
    <property type="project" value="TreeGrafter"/>
</dbReference>
<dbReference type="Pfam" id="PF12205">
    <property type="entry name" value="GIT1_C"/>
    <property type="match status" value="1"/>
</dbReference>
<dbReference type="OMA" id="NHRERDE"/>
<dbReference type="Gene3D" id="1.20.120.330">
    <property type="entry name" value="Nucleotidyltransferases domain 2"/>
    <property type="match status" value="1"/>
</dbReference>
<evidence type="ECO:0000256" key="1">
    <source>
        <dbReference type="SAM" id="MobiDB-lite"/>
    </source>
</evidence>
<evidence type="ECO:0000313" key="5">
    <source>
        <dbReference type="Proteomes" id="UP000031036"/>
    </source>
</evidence>
<feature type="domain" description="ARF GTPase-activating protein GIT1 C-terminal" evidence="2">
    <location>
        <begin position="300"/>
        <end position="402"/>
    </location>
</feature>
<dbReference type="Pfam" id="PF16559">
    <property type="entry name" value="GIT_CC"/>
    <property type="match status" value="1"/>
</dbReference>
<feature type="domain" description="Arf GTPase-activating protein GIT1/2 coiled-coil" evidence="3">
    <location>
        <begin position="80"/>
        <end position="145"/>
    </location>
</feature>
<feature type="region of interest" description="Disordered" evidence="1">
    <location>
        <begin position="53"/>
        <end position="87"/>
    </location>
</feature>
<dbReference type="GO" id="GO:0008277">
    <property type="term" value="P:regulation of G protein-coupled receptor signaling pathway"/>
    <property type="evidence" value="ECO:0007669"/>
    <property type="project" value="TreeGrafter"/>
</dbReference>
<dbReference type="PANTHER" id="PTHR46097:SF3">
    <property type="entry name" value="ARF GTPASE-ACTIVATING PROTEIN GIT"/>
    <property type="match status" value="1"/>
</dbReference>
<dbReference type="PANTHER" id="PTHR46097">
    <property type="entry name" value="G PROTEIN-COUPLED RECEPTOR KINASE INTERACTING ARFGAP"/>
    <property type="match status" value="1"/>
</dbReference>
<feature type="region of interest" description="Disordered" evidence="1">
    <location>
        <begin position="215"/>
        <end position="235"/>
    </location>
</feature>
<dbReference type="AlphaFoldDB" id="A0A0B2W3Z9"/>
<dbReference type="EMBL" id="JPKZ01000255">
    <property type="protein sequence ID" value="KHN88292.1"/>
    <property type="molecule type" value="Genomic_DNA"/>
</dbReference>
<keyword evidence="5" id="KW-1185">Reference proteome</keyword>
<dbReference type="OrthoDB" id="5588096at2759"/>
<organism evidence="4 5">
    <name type="scientific">Toxocara canis</name>
    <name type="common">Canine roundworm</name>
    <dbReference type="NCBI Taxonomy" id="6265"/>
    <lineage>
        <taxon>Eukaryota</taxon>
        <taxon>Metazoa</taxon>
        <taxon>Ecdysozoa</taxon>
        <taxon>Nematoda</taxon>
        <taxon>Chromadorea</taxon>
        <taxon>Rhabditida</taxon>
        <taxon>Spirurina</taxon>
        <taxon>Ascaridomorpha</taxon>
        <taxon>Ascaridoidea</taxon>
        <taxon>Toxocaridae</taxon>
        <taxon>Toxocara</taxon>
    </lineage>
</organism>
<dbReference type="GO" id="GO:0098793">
    <property type="term" value="C:presynapse"/>
    <property type="evidence" value="ECO:0007669"/>
    <property type="project" value="GOC"/>
</dbReference>
<dbReference type="GO" id="GO:0032012">
    <property type="term" value="P:regulation of ARF protein signal transduction"/>
    <property type="evidence" value="ECO:0007669"/>
    <property type="project" value="InterPro"/>
</dbReference>
<evidence type="ECO:0000259" key="2">
    <source>
        <dbReference type="Pfam" id="PF12205"/>
    </source>
</evidence>
<dbReference type="GO" id="GO:0005096">
    <property type="term" value="F:GTPase activator activity"/>
    <property type="evidence" value="ECO:0007669"/>
    <property type="project" value="InterPro"/>
</dbReference>
<comment type="caution">
    <text evidence="4">The sequence shown here is derived from an EMBL/GenBank/DDBJ whole genome shotgun (WGS) entry which is preliminary data.</text>
</comment>
<dbReference type="STRING" id="6265.A0A0B2W3Z9"/>
<name>A0A0B2W3Z9_TOXCA</name>
<dbReference type="InterPro" id="IPR022018">
    <property type="entry name" value="GIT1_C"/>
</dbReference>
<accession>A0A0B2W3Z9</accession>
<dbReference type="Proteomes" id="UP000031036">
    <property type="component" value="Unassembled WGS sequence"/>
</dbReference>
<reference evidence="4 5" key="1">
    <citation type="submission" date="2014-11" db="EMBL/GenBank/DDBJ databases">
        <title>Genetic blueprint of the zoonotic pathogen Toxocara canis.</title>
        <authorList>
            <person name="Zhu X.-Q."/>
            <person name="Korhonen P.K."/>
            <person name="Cai H."/>
            <person name="Young N.D."/>
            <person name="Nejsum P."/>
            <person name="von Samson-Himmelstjerna G."/>
            <person name="Boag P.R."/>
            <person name="Tan P."/>
            <person name="Li Q."/>
            <person name="Min J."/>
            <person name="Yang Y."/>
            <person name="Wang X."/>
            <person name="Fang X."/>
            <person name="Hall R.S."/>
            <person name="Hofmann A."/>
            <person name="Sternberg P.W."/>
            <person name="Jex A.R."/>
            <person name="Gasser R.B."/>
        </authorList>
    </citation>
    <scope>NUCLEOTIDE SEQUENCE [LARGE SCALE GENOMIC DNA]</scope>
    <source>
        <strain evidence="4">PN_DK_2014</strain>
    </source>
</reference>
<proteinExistence type="predicted"/>
<gene>
    <name evidence="4" type="primary">GIT1</name>
    <name evidence="4" type="ORF">Tcan_13745</name>
</gene>
<dbReference type="InterPro" id="IPR032352">
    <property type="entry name" value="GIT1/2_CC"/>
</dbReference>
<dbReference type="GO" id="GO:0031267">
    <property type="term" value="F:small GTPase binding"/>
    <property type="evidence" value="ECO:0007669"/>
    <property type="project" value="TreeGrafter"/>
</dbReference>
<evidence type="ECO:0000313" key="4">
    <source>
        <dbReference type="EMBL" id="KHN88292.1"/>
    </source>
</evidence>